<protein>
    <submittedName>
        <fullName evidence="1">1-hydroxy-2-methyl-2-(E)-butenyl 4-diphosphate synthase</fullName>
    </submittedName>
</protein>
<sequence length="61" mass="6756">MVKDLLRILQLSIDIIPVTKKAVQKTKYINIISPVSVFLETQEYSELLSSLTDTPPGAKPA</sequence>
<reference evidence="1 2" key="1">
    <citation type="journal article" date="2010" name="PLoS ONE">
        <title>Genome erosion in a nitrogen-fixing vertically transmitted endosymbiotic multicellular cyanobacterium.</title>
        <authorList>
            <person name="Ran L."/>
            <person name="Larsson J."/>
            <person name="Vigil-Stenman T."/>
            <person name="Nylander J.A."/>
            <person name="Ininbergs K."/>
            <person name="Zheng W.W."/>
            <person name="Lapidus A."/>
            <person name="Lowry S."/>
            <person name="Haselkorn R."/>
            <person name="Bergman B."/>
        </authorList>
    </citation>
    <scope>NUCLEOTIDE SEQUENCE [LARGE SCALE GENOMIC DNA]</scope>
    <source>
        <strain evidence="1 2">0708</strain>
    </source>
</reference>
<name>D7E2X7_NOSA0</name>
<dbReference type="EMBL" id="CP002059">
    <property type="protein sequence ID" value="ADI65045.1"/>
    <property type="molecule type" value="Genomic_DNA"/>
</dbReference>
<gene>
    <name evidence="1" type="ordered locus">Aazo_3395</name>
</gene>
<keyword evidence="2" id="KW-1185">Reference proteome</keyword>
<proteinExistence type="predicted"/>
<organism evidence="1 2">
    <name type="scientific">Nostoc azollae (strain 0708)</name>
    <name type="common">Anabaena azollae (strain 0708)</name>
    <dbReference type="NCBI Taxonomy" id="551115"/>
    <lineage>
        <taxon>Bacteria</taxon>
        <taxon>Bacillati</taxon>
        <taxon>Cyanobacteriota</taxon>
        <taxon>Cyanophyceae</taxon>
        <taxon>Nostocales</taxon>
        <taxon>Nostocaceae</taxon>
        <taxon>Trichormus</taxon>
    </lineage>
</organism>
<evidence type="ECO:0000313" key="1">
    <source>
        <dbReference type="EMBL" id="ADI65045.1"/>
    </source>
</evidence>
<dbReference type="STRING" id="551115.Aazo_3395"/>
<dbReference type="Proteomes" id="UP000001511">
    <property type="component" value="Chromosome"/>
</dbReference>
<dbReference type="HOGENOM" id="CLU_2918079_0_0_3"/>
<dbReference type="KEGG" id="naz:Aazo_3395"/>
<dbReference type="AlphaFoldDB" id="D7E2X7"/>
<evidence type="ECO:0000313" key="2">
    <source>
        <dbReference type="Proteomes" id="UP000001511"/>
    </source>
</evidence>
<accession>D7E2X7</accession>